<dbReference type="Proteomes" id="UP000789595">
    <property type="component" value="Unassembled WGS sequence"/>
</dbReference>
<evidence type="ECO:0000259" key="5">
    <source>
        <dbReference type="PROSITE" id="PS50865"/>
    </source>
</evidence>
<feature type="non-terminal residue" evidence="6">
    <location>
        <position position="365"/>
    </location>
</feature>
<dbReference type="PANTHER" id="PTHR46082">
    <property type="entry name" value="ATP/GTP-BINDING PROTEIN-RELATED"/>
    <property type="match status" value="1"/>
</dbReference>
<accession>A0A8J2SHZ8</accession>
<gene>
    <name evidence="6" type="ORF">PECAL_3P22430</name>
</gene>
<dbReference type="OrthoDB" id="5986190at2759"/>
<comment type="caution">
    <text evidence="6">The sequence shown here is derived from an EMBL/GenBank/DDBJ whole genome shotgun (WGS) entry which is preliminary data.</text>
</comment>
<dbReference type="Gene3D" id="3.30.40.10">
    <property type="entry name" value="Zinc/RING finger domain, C3HC4 (zinc finger)"/>
    <property type="match status" value="1"/>
</dbReference>
<dbReference type="Gene3D" id="6.10.140.2220">
    <property type="match status" value="1"/>
</dbReference>
<protein>
    <recommendedName>
        <fullName evidence="5">MYND-type domain-containing protein</fullName>
    </recommendedName>
</protein>
<dbReference type="Gene3D" id="1.25.40.10">
    <property type="entry name" value="Tetratricopeptide repeat domain"/>
    <property type="match status" value="1"/>
</dbReference>
<dbReference type="InterPro" id="IPR011016">
    <property type="entry name" value="Znf_RING-CH"/>
</dbReference>
<reference evidence="6" key="1">
    <citation type="submission" date="2021-11" db="EMBL/GenBank/DDBJ databases">
        <authorList>
            <consortium name="Genoscope - CEA"/>
            <person name="William W."/>
        </authorList>
    </citation>
    <scope>NUCLEOTIDE SEQUENCE</scope>
</reference>
<dbReference type="InterPro" id="IPR053137">
    <property type="entry name" value="NLR-like"/>
</dbReference>
<evidence type="ECO:0000256" key="4">
    <source>
        <dbReference type="PROSITE-ProRule" id="PRU00134"/>
    </source>
</evidence>
<dbReference type="Pfam" id="PF01753">
    <property type="entry name" value="zf-MYND"/>
    <property type="match status" value="1"/>
</dbReference>
<evidence type="ECO:0000313" key="6">
    <source>
        <dbReference type="EMBL" id="CAH0372260.1"/>
    </source>
</evidence>
<dbReference type="PROSITE" id="PS50865">
    <property type="entry name" value="ZF_MYND_2"/>
    <property type="match status" value="1"/>
</dbReference>
<evidence type="ECO:0000313" key="7">
    <source>
        <dbReference type="Proteomes" id="UP000789595"/>
    </source>
</evidence>
<keyword evidence="7" id="KW-1185">Reference proteome</keyword>
<keyword evidence="1" id="KW-0479">Metal-binding</keyword>
<dbReference type="GO" id="GO:0008270">
    <property type="term" value="F:zinc ion binding"/>
    <property type="evidence" value="ECO:0007669"/>
    <property type="project" value="UniProtKB-KW"/>
</dbReference>
<name>A0A8J2SHZ8_9STRA</name>
<dbReference type="SUPFAM" id="SSF48452">
    <property type="entry name" value="TPR-like"/>
    <property type="match status" value="1"/>
</dbReference>
<keyword evidence="2 4" id="KW-0863">Zinc-finger</keyword>
<dbReference type="Pfam" id="PF13424">
    <property type="entry name" value="TPR_12"/>
    <property type="match status" value="1"/>
</dbReference>
<proteinExistence type="predicted"/>
<dbReference type="InterPro" id="IPR011990">
    <property type="entry name" value="TPR-like_helical_dom_sf"/>
</dbReference>
<organism evidence="6 7">
    <name type="scientific">Pelagomonas calceolata</name>
    <dbReference type="NCBI Taxonomy" id="35677"/>
    <lineage>
        <taxon>Eukaryota</taxon>
        <taxon>Sar</taxon>
        <taxon>Stramenopiles</taxon>
        <taxon>Ochrophyta</taxon>
        <taxon>Pelagophyceae</taxon>
        <taxon>Pelagomonadales</taxon>
        <taxon>Pelagomonadaceae</taxon>
        <taxon>Pelagomonas</taxon>
    </lineage>
</organism>
<dbReference type="SUPFAM" id="SSF144232">
    <property type="entry name" value="HIT/MYND zinc finger-like"/>
    <property type="match status" value="1"/>
</dbReference>
<dbReference type="InterPro" id="IPR013083">
    <property type="entry name" value="Znf_RING/FYVE/PHD"/>
</dbReference>
<dbReference type="InterPro" id="IPR002893">
    <property type="entry name" value="Znf_MYND"/>
</dbReference>
<dbReference type="EMBL" id="CAKKNE010000003">
    <property type="protein sequence ID" value="CAH0372260.1"/>
    <property type="molecule type" value="Genomic_DNA"/>
</dbReference>
<evidence type="ECO:0000256" key="1">
    <source>
        <dbReference type="ARBA" id="ARBA00022723"/>
    </source>
</evidence>
<dbReference type="Pfam" id="PF13374">
    <property type="entry name" value="TPR_10"/>
    <property type="match status" value="1"/>
</dbReference>
<evidence type="ECO:0000256" key="2">
    <source>
        <dbReference type="ARBA" id="ARBA00022771"/>
    </source>
</evidence>
<dbReference type="PANTHER" id="PTHR46082:SF6">
    <property type="entry name" value="AAA+ ATPASE DOMAIN-CONTAINING PROTEIN-RELATED"/>
    <property type="match status" value="1"/>
</dbReference>
<sequence>MILTTCAACAAPLAYDAPRCVRCKVRYCDSTCQHDHWRRGHKQMCKKIHRGGNAEQYNADKKYKEAVAVAVEKCAADTKGQTCYICTQALHWKTKEGLVRMCACRGTAGFAHVSCLAEQAKILVAEAEENNLGNKTFDERWARWYACSLCEQWYHGVVACALGWACWKTYVGRPEEHRRIMAMSMLGTGLSQVENYEDALSVREATLSMMRRVGASEEYILAAQCNLANSYLELGRNEDSLIMRQEIYSGNLKLYGEEHRSTILAANNYAESLRLLKRFGEAKPLLRRTIPVIRRVLGEDNDLTFKMRWSYAETLFRDDNATLGDLREAVETLEEAARTARRVLGGAHPVTEGIEKSLRDARAAL</sequence>
<keyword evidence="3" id="KW-0862">Zinc</keyword>
<evidence type="ECO:0000256" key="3">
    <source>
        <dbReference type="ARBA" id="ARBA00022833"/>
    </source>
</evidence>
<feature type="domain" description="MYND-type" evidence="5">
    <location>
        <begin position="6"/>
        <end position="45"/>
    </location>
</feature>
<dbReference type="Pfam" id="PF12906">
    <property type="entry name" value="RINGv"/>
    <property type="match status" value="1"/>
</dbReference>
<dbReference type="AlphaFoldDB" id="A0A8J2SHZ8"/>